<feature type="region of interest" description="Disordered" evidence="1">
    <location>
        <begin position="1"/>
        <end position="27"/>
    </location>
</feature>
<protein>
    <submittedName>
        <fullName evidence="2">Uncharacterized protein</fullName>
    </submittedName>
</protein>
<dbReference type="Proteomes" id="UP000799539">
    <property type="component" value="Unassembled WGS sequence"/>
</dbReference>
<accession>A0A6A6FJ10</accession>
<evidence type="ECO:0000313" key="2">
    <source>
        <dbReference type="EMBL" id="KAF2213264.1"/>
    </source>
</evidence>
<dbReference type="OrthoDB" id="5272396at2759"/>
<organism evidence="2 3">
    <name type="scientific">Cercospora zeae-maydis SCOH1-5</name>
    <dbReference type="NCBI Taxonomy" id="717836"/>
    <lineage>
        <taxon>Eukaryota</taxon>
        <taxon>Fungi</taxon>
        <taxon>Dikarya</taxon>
        <taxon>Ascomycota</taxon>
        <taxon>Pezizomycotina</taxon>
        <taxon>Dothideomycetes</taxon>
        <taxon>Dothideomycetidae</taxon>
        <taxon>Mycosphaerellales</taxon>
        <taxon>Mycosphaerellaceae</taxon>
        <taxon>Cercospora</taxon>
    </lineage>
</organism>
<dbReference type="InterPro" id="IPR038883">
    <property type="entry name" value="AN11006-like"/>
</dbReference>
<dbReference type="EMBL" id="ML992671">
    <property type="protein sequence ID" value="KAF2213264.1"/>
    <property type="molecule type" value="Genomic_DNA"/>
</dbReference>
<reference evidence="2" key="1">
    <citation type="journal article" date="2020" name="Stud. Mycol.">
        <title>101 Dothideomycetes genomes: a test case for predicting lifestyles and emergence of pathogens.</title>
        <authorList>
            <person name="Haridas S."/>
            <person name="Albert R."/>
            <person name="Binder M."/>
            <person name="Bloem J."/>
            <person name="Labutti K."/>
            <person name="Salamov A."/>
            <person name="Andreopoulos B."/>
            <person name="Baker S."/>
            <person name="Barry K."/>
            <person name="Bills G."/>
            <person name="Bluhm B."/>
            <person name="Cannon C."/>
            <person name="Castanera R."/>
            <person name="Culley D."/>
            <person name="Daum C."/>
            <person name="Ezra D."/>
            <person name="Gonzalez J."/>
            <person name="Henrissat B."/>
            <person name="Kuo A."/>
            <person name="Liang C."/>
            <person name="Lipzen A."/>
            <person name="Lutzoni F."/>
            <person name="Magnuson J."/>
            <person name="Mondo S."/>
            <person name="Nolan M."/>
            <person name="Ohm R."/>
            <person name="Pangilinan J."/>
            <person name="Park H.-J."/>
            <person name="Ramirez L."/>
            <person name="Alfaro M."/>
            <person name="Sun H."/>
            <person name="Tritt A."/>
            <person name="Yoshinaga Y."/>
            <person name="Zwiers L.-H."/>
            <person name="Turgeon B."/>
            <person name="Goodwin S."/>
            <person name="Spatafora J."/>
            <person name="Crous P."/>
            <person name="Grigoriev I."/>
        </authorList>
    </citation>
    <scope>NUCLEOTIDE SEQUENCE</scope>
    <source>
        <strain evidence="2">SCOH1-5</strain>
    </source>
</reference>
<dbReference type="PANTHER" id="PTHR42085:SF8">
    <property type="entry name" value="F-BOX DOMAIN-CONTAINING PROTEIN"/>
    <property type="match status" value="1"/>
</dbReference>
<dbReference type="PANTHER" id="PTHR42085">
    <property type="entry name" value="F-BOX DOMAIN-CONTAINING PROTEIN"/>
    <property type="match status" value="1"/>
</dbReference>
<evidence type="ECO:0000256" key="1">
    <source>
        <dbReference type="SAM" id="MobiDB-lite"/>
    </source>
</evidence>
<keyword evidence="3" id="KW-1185">Reference proteome</keyword>
<gene>
    <name evidence="2" type="ORF">CERZMDRAFT_105922</name>
</gene>
<sequence>MAPQKKNRKARPSHEEDKPSNTVASKPVYPGLKHWKTTTSRPNHARLSATSAYNSKLGKFVQRITVEHDDAFRLRPLTFAEGPLKGLNILLLEPSTEHFPFLDLPAEIRQMIYDELFLDHHGISITPLRRKHHERRAVSVGRFLGTSAEYAASTGTWSKKPPSALGLFTVNKQICQEAASTLYGNVFKFGDFSTCQTFLHGIGGMRGFLRDIEFDRFSYVKTKARAVFFKLREAKRLRSLKLSLRDVNSVNDQYGSVRAATFAADCKTMMVALHKSRRGQEDVPGILDLVRLTREGCGYCLMGGHNADDAYLMTHYPQGCECQTKCEEAEKIIRGLIAKSVGIEE</sequence>
<name>A0A6A6FJ10_9PEZI</name>
<proteinExistence type="predicted"/>
<dbReference type="AlphaFoldDB" id="A0A6A6FJ10"/>
<evidence type="ECO:0000313" key="3">
    <source>
        <dbReference type="Proteomes" id="UP000799539"/>
    </source>
</evidence>
<feature type="compositionally biased region" description="Basic residues" evidence="1">
    <location>
        <begin position="1"/>
        <end position="11"/>
    </location>
</feature>